<proteinExistence type="predicted"/>
<evidence type="ECO:0000313" key="5">
    <source>
        <dbReference type="Proteomes" id="UP000555546"/>
    </source>
</evidence>
<accession>A0A7W9EMC5</accession>
<protein>
    <submittedName>
        <fullName evidence="4">AmiR/NasT family two-component response regulator</fullName>
    </submittedName>
</protein>
<evidence type="ECO:0000256" key="1">
    <source>
        <dbReference type="PROSITE-ProRule" id="PRU00169"/>
    </source>
</evidence>
<dbReference type="Gene3D" id="3.40.50.2300">
    <property type="match status" value="1"/>
</dbReference>
<organism evidence="4 5">
    <name type="scientific">Brucella daejeonensis</name>
    <dbReference type="NCBI Taxonomy" id="659015"/>
    <lineage>
        <taxon>Bacteria</taxon>
        <taxon>Pseudomonadati</taxon>
        <taxon>Pseudomonadota</taxon>
        <taxon>Alphaproteobacteria</taxon>
        <taxon>Hyphomicrobiales</taxon>
        <taxon>Brucellaceae</taxon>
        <taxon>Brucella/Ochrobactrum group</taxon>
        <taxon>Brucella</taxon>
    </lineage>
</organism>
<dbReference type="InterPro" id="IPR001789">
    <property type="entry name" value="Sig_transdc_resp-reg_receiver"/>
</dbReference>
<dbReference type="EMBL" id="JACIJG010000012">
    <property type="protein sequence ID" value="MBB5703257.1"/>
    <property type="molecule type" value="Genomic_DNA"/>
</dbReference>
<reference evidence="4 5" key="1">
    <citation type="submission" date="2020-08" db="EMBL/GenBank/DDBJ databases">
        <title>Genomic Encyclopedia of Type Strains, Phase IV (KMG-IV): sequencing the most valuable type-strain genomes for metagenomic binning, comparative biology and taxonomic classification.</title>
        <authorList>
            <person name="Goeker M."/>
        </authorList>
    </citation>
    <scope>NUCLEOTIDE SEQUENCE [LARGE SCALE GENOMIC DNA]</scope>
    <source>
        <strain evidence="4 5">DSM 26944</strain>
    </source>
</reference>
<name>A0A7W9EMC5_9HYPH</name>
<evidence type="ECO:0000259" key="2">
    <source>
        <dbReference type="PROSITE" id="PS50110"/>
    </source>
</evidence>
<dbReference type="Pfam" id="PF21332">
    <property type="entry name" value="AmiR_N"/>
    <property type="match status" value="1"/>
</dbReference>
<dbReference type="InterPro" id="IPR011006">
    <property type="entry name" value="CheY-like_superfamily"/>
</dbReference>
<dbReference type="SMART" id="SM01012">
    <property type="entry name" value="ANTAR"/>
    <property type="match status" value="1"/>
</dbReference>
<dbReference type="AlphaFoldDB" id="A0A7W9EMC5"/>
<feature type="modified residue" description="4-aspartylphosphate" evidence="1">
    <location>
        <position position="71"/>
    </location>
</feature>
<dbReference type="PIRSF" id="PIRSF036382">
    <property type="entry name" value="RR_antiterm"/>
    <property type="match status" value="1"/>
</dbReference>
<dbReference type="InterPro" id="IPR008327">
    <property type="entry name" value="Sig_transdc_resp-reg_antiterm"/>
</dbReference>
<sequence length="211" mass="23473">MTKTDRSSQFATRDMSWGAFENWTALIVHRRHANVDAITQQLGRIGVDAVECWPNLPEGADISRFNIVFFDVDMGYDEQFPWQPQQAPVPTVALIGSEAPGRIGWALNQGADAQLLKPIGSAGVYSALVIAMHNFQRRHALATEIGELRESLAGREAIAQATAIIMFADNISAKQAYQKLRLAAMAERISVEAFARRFLTENQTRTDRERA</sequence>
<dbReference type="PROSITE" id="PS50921">
    <property type="entry name" value="ANTAR"/>
    <property type="match status" value="1"/>
</dbReference>
<dbReference type="RefSeq" id="WP_235992693.1">
    <property type="nucleotide sequence ID" value="NZ_JACIJG010000012.1"/>
</dbReference>
<gene>
    <name evidence="4" type="ORF">FHS76_003157</name>
</gene>
<dbReference type="InterPro" id="IPR005561">
    <property type="entry name" value="ANTAR"/>
</dbReference>
<comment type="caution">
    <text evidence="4">The sequence shown here is derived from an EMBL/GenBank/DDBJ whole genome shotgun (WGS) entry which is preliminary data.</text>
</comment>
<dbReference type="Gene3D" id="1.10.10.10">
    <property type="entry name" value="Winged helix-like DNA-binding domain superfamily/Winged helix DNA-binding domain"/>
    <property type="match status" value="1"/>
</dbReference>
<keyword evidence="1" id="KW-0597">Phosphoprotein</keyword>
<feature type="domain" description="Response regulatory" evidence="2">
    <location>
        <begin position="24"/>
        <end position="132"/>
    </location>
</feature>
<dbReference type="PROSITE" id="PS50110">
    <property type="entry name" value="RESPONSE_REGULATORY"/>
    <property type="match status" value="1"/>
</dbReference>
<dbReference type="InterPro" id="IPR036388">
    <property type="entry name" value="WH-like_DNA-bd_sf"/>
</dbReference>
<keyword evidence="5" id="KW-1185">Reference proteome</keyword>
<dbReference type="InterPro" id="IPR049021">
    <property type="entry name" value="AmiR_N"/>
</dbReference>
<dbReference type="Proteomes" id="UP000555546">
    <property type="component" value="Unassembled WGS sequence"/>
</dbReference>
<dbReference type="GO" id="GO:0003723">
    <property type="term" value="F:RNA binding"/>
    <property type="evidence" value="ECO:0007669"/>
    <property type="project" value="InterPro"/>
</dbReference>
<dbReference type="SUPFAM" id="SSF52172">
    <property type="entry name" value="CheY-like"/>
    <property type="match status" value="1"/>
</dbReference>
<dbReference type="Pfam" id="PF03861">
    <property type="entry name" value="ANTAR"/>
    <property type="match status" value="1"/>
</dbReference>
<evidence type="ECO:0000259" key="3">
    <source>
        <dbReference type="PROSITE" id="PS50921"/>
    </source>
</evidence>
<feature type="domain" description="ANTAR" evidence="3">
    <location>
        <begin position="138"/>
        <end position="199"/>
    </location>
</feature>
<evidence type="ECO:0000313" key="4">
    <source>
        <dbReference type="EMBL" id="MBB5703257.1"/>
    </source>
</evidence>
<dbReference type="GO" id="GO:0000160">
    <property type="term" value="P:phosphorelay signal transduction system"/>
    <property type="evidence" value="ECO:0007669"/>
    <property type="project" value="InterPro"/>
</dbReference>